<dbReference type="EMBL" id="FNTB01000001">
    <property type="protein sequence ID" value="SEC34534.1"/>
    <property type="molecule type" value="Genomic_DNA"/>
</dbReference>
<gene>
    <name evidence="3" type="ORF">SAMN05192540_2943</name>
</gene>
<dbReference type="AlphaFoldDB" id="A0A1H4RS13"/>
<protein>
    <submittedName>
        <fullName evidence="3">Zinc carboxypeptidase</fullName>
    </submittedName>
</protein>
<dbReference type="GO" id="GO:0006508">
    <property type="term" value="P:proteolysis"/>
    <property type="evidence" value="ECO:0007669"/>
    <property type="project" value="InterPro"/>
</dbReference>
<dbReference type="InterPro" id="IPR000834">
    <property type="entry name" value="Peptidase_M14"/>
</dbReference>
<evidence type="ECO:0000313" key="3">
    <source>
        <dbReference type="EMBL" id="SEC34534.1"/>
    </source>
</evidence>
<keyword evidence="3" id="KW-0378">Hydrolase</keyword>
<name>A0A1H4RS13_9FLAO</name>
<accession>A0A1H4RS13</accession>
<dbReference type="Pfam" id="PF00246">
    <property type="entry name" value="Peptidase_M14"/>
    <property type="match status" value="1"/>
</dbReference>
<dbReference type="Gene3D" id="3.40.630.10">
    <property type="entry name" value="Zn peptidases"/>
    <property type="match status" value="1"/>
</dbReference>
<dbReference type="Proteomes" id="UP000183038">
    <property type="component" value="Unassembled WGS sequence"/>
</dbReference>
<dbReference type="SUPFAM" id="SSF53187">
    <property type="entry name" value="Zn-dependent exopeptidases"/>
    <property type="match status" value="1"/>
</dbReference>
<reference evidence="3 4" key="1">
    <citation type="submission" date="2016-10" db="EMBL/GenBank/DDBJ databases">
        <authorList>
            <person name="de Groot N.N."/>
        </authorList>
    </citation>
    <scope>NUCLEOTIDE SEQUENCE [LARGE SCALE GENOMIC DNA]</scope>
    <source>
        <strain evidence="3 4">MAR_2009_71</strain>
    </source>
</reference>
<dbReference type="CDD" id="cd06239">
    <property type="entry name" value="M14-like"/>
    <property type="match status" value="1"/>
</dbReference>
<dbReference type="GO" id="GO:0004181">
    <property type="term" value="F:metallocarboxypeptidase activity"/>
    <property type="evidence" value="ECO:0007669"/>
    <property type="project" value="InterPro"/>
</dbReference>
<feature type="domain" description="Peptidase M14" evidence="2">
    <location>
        <begin position="5"/>
        <end position="330"/>
    </location>
</feature>
<feature type="active site" description="Proton donor/acceptor" evidence="1">
    <location>
        <position position="309"/>
    </location>
</feature>
<keyword evidence="3" id="KW-0645">Protease</keyword>
<comment type="similarity">
    <text evidence="1">Belongs to the peptidase M14 family.</text>
</comment>
<evidence type="ECO:0000256" key="1">
    <source>
        <dbReference type="PROSITE-ProRule" id="PRU01379"/>
    </source>
</evidence>
<evidence type="ECO:0000259" key="2">
    <source>
        <dbReference type="PROSITE" id="PS52035"/>
    </source>
</evidence>
<keyword evidence="3" id="KW-0121">Carboxypeptidase</keyword>
<sequence>MEEINYKDYGVTSISGRYITYDHIDEFLNSLPVTFKTEVVGRSVRGEAIKSVVFGNGPKRILMWSQMHGNESTTTKAVLDLFNFLNQESMEASKIWNACSIKIIPILNPDGARDFTRINANEIDLNRDAQNLSQPESKVLKKVYEDFTPDFCFNLHDQRTIFNVGTTHKPATVSFLAPAFDEDRNNSPSRKLSMQLIAAMNSKLQEEIPGQVGRYDDGFNANCVGDAFQMKGTPTILFEAGHYYNDYDRDVTRVYIFKALVKSLLTIRDNEITDYTVDQYLSIPENGKQFVDIGVYNIDFENNGLTSAEFTPIQYKEVLKNGKVDFVPMVHVFDKEPPEVFAHKSLNCNDENDVKWLRENDILKLLS</sequence>
<dbReference type="PROSITE" id="PS52035">
    <property type="entry name" value="PEPTIDASE_M14"/>
    <property type="match status" value="1"/>
</dbReference>
<dbReference type="OrthoDB" id="1119199at2"/>
<organism evidence="3 4">
    <name type="scientific">Maribacter dokdonensis</name>
    <dbReference type="NCBI Taxonomy" id="320912"/>
    <lineage>
        <taxon>Bacteria</taxon>
        <taxon>Pseudomonadati</taxon>
        <taxon>Bacteroidota</taxon>
        <taxon>Flavobacteriia</taxon>
        <taxon>Flavobacteriales</taxon>
        <taxon>Flavobacteriaceae</taxon>
        <taxon>Maribacter</taxon>
    </lineage>
</organism>
<proteinExistence type="inferred from homology"/>
<dbReference type="RefSeq" id="WP_074673675.1">
    <property type="nucleotide sequence ID" value="NZ_FNTB01000001.1"/>
</dbReference>
<dbReference type="GO" id="GO:0008270">
    <property type="term" value="F:zinc ion binding"/>
    <property type="evidence" value="ECO:0007669"/>
    <property type="project" value="InterPro"/>
</dbReference>
<evidence type="ECO:0000313" key="4">
    <source>
        <dbReference type="Proteomes" id="UP000183038"/>
    </source>
</evidence>